<dbReference type="InterPro" id="IPR013482">
    <property type="entry name" value="Molybde_CF_guanTrfase"/>
</dbReference>
<name>A0ABT2F2E9_9STAP</name>
<accession>A0ABT2F2E9</accession>
<organism evidence="10 11">
    <name type="scientific">Staphylococcus americanisciuri</name>
    <dbReference type="NCBI Taxonomy" id="2973940"/>
    <lineage>
        <taxon>Bacteria</taxon>
        <taxon>Bacillati</taxon>
        <taxon>Bacillota</taxon>
        <taxon>Bacilli</taxon>
        <taxon>Bacillales</taxon>
        <taxon>Staphylococcaceae</taxon>
        <taxon>Staphylococcus</taxon>
    </lineage>
</organism>
<dbReference type="GO" id="GO:0061603">
    <property type="term" value="F:molybdenum cofactor guanylyltransferase activity"/>
    <property type="evidence" value="ECO:0007669"/>
    <property type="project" value="UniProtKB-EC"/>
</dbReference>
<dbReference type="EC" id="2.7.7.77" evidence="8"/>
<comment type="similarity">
    <text evidence="8">Belongs to the MobA family.</text>
</comment>
<dbReference type="EMBL" id="JANUXY010000003">
    <property type="protein sequence ID" value="MCS4486012.1"/>
    <property type="molecule type" value="Genomic_DNA"/>
</dbReference>
<keyword evidence="1 8" id="KW-0963">Cytoplasm</keyword>
<protein>
    <recommendedName>
        <fullName evidence="8">Probable molybdenum cofactor guanylyltransferase</fullName>
        <shortName evidence="8">MoCo guanylyltransferase</shortName>
        <ecNumber evidence="8">2.7.7.77</ecNumber>
    </recommendedName>
    <alternativeName>
        <fullName evidence="8">GTP:molybdopterin guanylyltransferase</fullName>
    </alternativeName>
    <alternativeName>
        <fullName evidence="8">Mo-MPT guanylyltransferase</fullName>
    </alternativeName>
    <alternativeName>
        <fullName evidence="8">Molybdopterin guanylyltransferase</fullName>
    </alternativeName>
    <alternativeName>
        <fullName evidence="8">Molybdopterin-guanine dinucleotide synthase</fullName>
        <shortName evidence="8">MGD synthase</shortName>
    </alternativeName>
</protein>
<comment type="function">
    <text evidence="8">Transfers a GMP moiety from GTP to Mo-molybdopterin (Mo-MPT) cofactor (Moco or molybdenum cofactor) to form Mo-molybdopterin guanine dinucleotide (Mo-MGD) cofactor.</text>
</comment>
<evidence type="ECO:0000256" key="5">
    <source>
        <dbReference type="ARBA" id="ARBA00022842"/>
    </source>
</evidence>
<keyword evidence="6 8" id="KW-0342">GTP-binding</keyword>
<keyword evidence="2 8" id="KW-0808">Transferase</keyword>
<comment type="domain">
    <text evidence="8">The N-terminal domain determines nucleotide recognition and specific binding, while the C-terminal domain determines the specific binding to the target protein.</text>
</comment>
<dbReference type="Gene3D" id="3.90.550.10">
    <property type="entry name" value="Spore Coat Polysaccharide Biosynthesis Protein SpsA, Chain A"/>
    <property type="match status" value="1"/>
</dbReference>
<feature type="domain" description="MobA-like NTP transferase" evidence="9">
    <location>
        <begin position="3"/>
        <end position="164"/>
    </location>
</feature>
<evidence type="ECO:0000256" key="4">
    <source>
        <dbReference type="ARBA" id="ARBA00022741"/>
    </source>
</evidence>
<evidence type="ECO:0000259" key="9">
    <source>
        <dbReference type="Pfam" id="PF12804"/>
    </source>
</evidence>
<keyword evidence="4 8" id="KW-0547">Nucleotide-binding</keyword>
<proteinExistence type="inferred from homology"/>
<dbReference type="InterPro" id="IPR029044">
    <property type="entry name" value="Nucleotide-diphossugar_trans"/>
</dbReference>
<feature type="binding site" evidence="8">
    <location>
        <position position="96"/>
    </location>
    <ligand>
        <name>Mg(2+)</name>
        <dbReference type="ChEBI" id="CHEBI:18420"/>
    </ligand>
</feature>
<evidence type="ECO:0000256" key="6">
    <source>
        <dbReference type="ARBA" id="ARBA00023134"/>
    </source>
</evidence>
<feature type="binding site" evidence="8">
    <location>
        <begin position="6"/>
        <end position="8"/>
    </location>
    <ligand>
        <name>GTP</name>
        <dbReference type="ChEBI" id="CHEBI:37565"/>
    </ligand>
</feature>
<dbReference type="PANTHER" id="PTHR19136">
    <property type="entry name" value="MOLYBDENUM COFACTOR GUANYLYLTRANSFERASE"/>
    <property type="match status" value="1"/>
</dbReference>
<comment type="cofactor">
    <cofactor evidence="8">
        <name>Mg(2+)</name>
        <dbReference type="ChEBI" id="CHEBI:18420"/>
    </cofactor>
</comment>
<feature type="binding site" evidence="8">
    <location>
        <position position="96"/>
    </location>
    <ligand>
        <name>GTP</name>
        <dbReference type="ChEBI" id="CHEBI:37565"/>
    </ligand>
</feature>
<evidence type="ECO:0000256" key="2">
    <source>
        <dbReference type="ARBA" id="ARBA00022679"/>
    </source>
</evidence>
<dbReference type="CDD" id="cd02503">
    <property type="entry name" value="MobA"/>
    <property type="match status" value="1"/>
</dbReference>
<evidence type="ECO:0000313" key="10">
    <source>
        <dbReference type="EMBL" id="MCS4486012.1"/>
    </source>
</evidence>
<keyword evidence="11" id="KW-1185">Reference proteome</keyword>
<keyword evidence="5 8" id="KW-0460">Magnesium</keyword>
<comment type="caution">
    <text evidence="10">The sequence shown here is derived from an EMBL/GenBank/DDBJ whole genome shotgun (WGS) entry which is preliminary data.</text>
</comment>
<dbReference type="RefSeq" id="WP_259199104.1">
    <property type="nucleotide sequence ID" value="NZ_JANUXY010000003.1"/>
</dbReference>
<keyword evidence="10" id="KW-0548">Nucleotidyltransferase</keyword>
<sequence>MKAIILAGGQSRRFGAPKALASIQGELFYQRLIQTLEATNMFSEIIISSNQQLANHFTGQRVIVDCEIHRDKGPLAGIYSVMQQDEAELYFVISVDTPLVNQKAISRLYQFMVANLIESQLDIAGFASEGYPIPTIAFYHRNVMPTIASVLASDDFSMKRVYEQVSAQWLDVEKLDMPHQWYCNINYPDDLERLEQGLVE</sequence>
<dbReference type="InterPro" id="IPR025877">
    <property type="entry name" value="MobA-like_NTP_Trfase"/>
</dbReference>
<dbReference type="Pfam" id="PF12804">
    <property type="entry name" value="NTP_transf_3"/>
    <property type="match status" value="1"/>
</dbReference>
<evidence type="ECO:0000256" key="7">
    <source>
        <dbReference type="ARBA" id="ARBA00023150"/>
    </source>
</evidence>
<evidence type="ECO:0000256" key="1">
    <source>
        <dbReference type="ARBA" id="ARBA00022490"/>
    </source>
</evidence>
<reference evidence="10 11" key="1">
    <citation type="journal article" date="2023" name="Int. J. Syst. Evol. Microbiol.">
        <title>Streptococcus sciuri sp. nov., Staphylococcus marylandisciuri sp. nov. and Staphylococcus americanisciuri sp. nov., isolated from faeces of eastern grey squirrel (Sciurus carolinensis).</title>
        <authorList>
            <person name="Volokhov D.V."/>
            <person name="Zagorodnyaya T.A."/>
            <person name="Furtak V.A."/>
            <person name="Nattanmai G."/>
            <person name="Randall L."/>
            <person name="Jose S."/>
            <person name="Gao Y."/>
            <person name="Eisenberg T."/>
            <person name="Delmonte P."/>
            <person name="Blom J."/>
            <person name="Mitchell K.K."/>
        </authorList>
    </citation>
    <scope>NUCLEOTIDE SEQUENCE [LARGE SCALE GENOMIC DNA]</scope>
    <source>
        <strain evidence="10 11">GRT3</strain>
    </source>
</reference>
<comment type="catalytic activity">
    <reaction evidence="8">
        <text>Mo-molybdopterin + GTP + H(+) = Mo-molybdopterin guanine dinucleotide + diphosphate</text>
        <dbReference type="Rhea" id="RHEA:34243"/>
        <dbReference type="ChEBI" id="CHEBI:15378"/>
        <dbReference type="ChEBI" id="CHEBI:33019"/>
        <dbReference type="ChEBI" id="CHEBI:37565"/>
        <dbReference type="ChEBI" id="CHEBI:71302"/>
        <dbReference type="ChEBI" id="CHEBI:71310"/>
        <dbReference type="EC" id="2.7.7.77"/>
    </reaction>
</comment>
<comment type="caution">
    <text evidence="8">Lacks conserved residue(s) required for the propagation of feature annotation.</text>
</comment>
<dbReference type="HAMAP" id="MF_00316">
    <property type="entry name" value="MobA"/>
    <property type="match status" value="1"/>
</dbReference>
<dbReference type="SUPFAM" id="SSF53448">
    <property type="entry name" value="Nucleotide-diphospho-sugar transferases"/>
    <property type="match status" value="1"/>
</dbReference>
<feature type="binding site" evidence="8">
    <location>
        <position position="65"/>
    </location>
    <ligand>
        <name>GTP</name>
        <dbReference type="ChEBI" id="CHEBI:37565"/>
    </ligand>
</feature>
<evidence type="ECO:0000256" key="8">
    <source>
        <dbReference type="HAMAP-Rule" id="MF_00316"/>
    </source>
</evidence>
<evidence type="ECO:0000313" key="11">
    <source>
        <dbReference type="Proteomes" id="UP001205609"/>
    </source>
</evidence>
<dbReference type="Proteomes" id="UP001205609">
    <property type="component" value="Unassembled WGS sequence"/>
</dbReference>
<comment type="subcellular location">
    <subcellularLocation>
        <location evidence="8">Cytoplasm</location>
    </subcellularLocation>
</comment>
<feature type="binding site" evidence="8">
    <location>
        <position position="18"/>
    </location>
    <ligand>
        <name>GTP</name>
        <dbReference type="ChEBI" id="CHEBI:37565"/>
    </ligand>
</feature>
<gene>
    <name evidence="8 10" type="primary">mobA</name>
    <name evidence="10" type="ORF">NXS11_03790</name>
</gene>
<dbReference type="PANTHER" id="PTHR19136:SF81">
    <property type="entry name" value="MOLYBDENUM COFACTOR GUANYLYLTRANSFERASE"/>
    <property type="match status" value="1"/>
</dbReference>
<keyword evidence="7 8" id="KW-0501">Molybdenum cofactor biosynthesis</keyword>
<keyword evidence="3 8" id="KW-0479">Metal-binding</keyword>
<evidence type="ECO:0000256" key="3">
    <source>
        <dbReference type="ARBA" id="ARBA00022723"/>
    </source>
</evidence>
<dbReference type="NCBIfam" id="NF001457">
    <property type="entry name" value="PRK00317.1-3"/>
    <property type="match status" value="1"/>
</dbReference>